<gene>
    <name evidence="2" type="ORF">PROAA_770013</name>
</gene>
<dbReference type="EMBL" id="FLQY01000381">
    <property type="protein sequence ID" value="SBT10891.1"/>
    <property type="molecule type" value="Genomic_DNA"/>
</dbReference>
<evidence type="ECO:0000313" key="2">
    <source>
        <dbReference type="EMBL" id="SBT10891.1"/>
    </source>
</evidence>
<sequence>MSIEKGPSAASEASSRAMPRGGGLTPRDGGLTPLGGEFTSRGGMSISLSGKSILGEAAFPKLPKLSHQSSRWNKSAILAHASKALSHAPRDIFAR</sequence>
<accession>A0A1A8Y1Q7</accession>
<evidence type="ECO:0000313" key="3">
    <source>
        <dbReference type="Proteomes" id="UP000199600"/>
    </source>
</evidence>
<dbReference type="Proteomes" id="UP000199600">
    <property type="component" value="Unassembled WGS sequence"/>
</dbReference>
<evidence type="ECO:0000256" key="1">
    <source>
        <dbReference type="SAM" id="MobiDB-lite"/>
    </source>
</evidence>
<protein>
    <submittedName>
        <fullName evidence="2">Uncharacterized protein</fullName>
    </submittedName>
</protein>
<name>A0A1A8Y1Q7_9RHOO</name>
<proteinExistence type="predicted"/>
<organism evidence="2 3">
    <name type="scientific">Candidatus Propionivibrio aalborgensis</name>
    <dbReference type="NCBI Taxonomy" id="1860101"/>
    <lineage>
        <taxon>Bacteria</taxon>
        <taxon>Pseudomonadati</taxon>
        <taxon>Pseudomonadota</taxon>
        <taxon>Betaproteobacteria</taxon>
        <taxon>Rhodocyclales</taxon>
        <taxon>Rhodocyclaceae</taxon>
        <taxon>Propionivibrio</taxon>
    </lineage>
</organism>
<dbReference type="AlphaFoldDB" id="A0A1A8Y1Q7"/>
<feature type="region of interest" description="Disordered" evidence="1">
    <location>
        <begin position="1"/>
        <end position="38"/>
    </location>
</feature>
<reference evidence="2 3" key="1">
    <citation type="submission" date="2016-06" db="EMBL/GenBank/DDBJ databases">
        <authorList>
            <person name="Kjaerup R.B."/>
            <person name="Dalgaard T.S."/>
            <person name="Juul-Madsen H.R."/>
        </authorList>
    </citation>
    <scope>NUCLEOTIDE SEQUENCE [LARGE SCALE GENOMIC DNA]</scope>
    <source>
        <strain evidence="2">2</strain>
    </source>
</reference>
<keyword evidence="3" id="KW-1185">Reference proteome</keyword>